<keyword evidence="1" id="KW-0175">Coiled coil</keyword>
<evidence type="ECO:0000256" key="2">
    <source>
        <dbReference type="SAM" id="MobiDB-lite"/>
    </source>
</evidence>
<accession>A0A1X0NLU4</accession>
<organism evidence="3 4">
    <name type="scientific">Trypanosoma theileri</name>
    <dbReference type="NCBI Taxonomy" id="67003"/>
    <lineage>
        <taxon>Eukaryota</taxon>
        <taxon>Discoba</taxon>
        <taxon>Euglenozoa</taxon>
        <taxon>Kinetoplastea</taxon>
        <taxon>Metakinetoplastina</taxon>
        <taxon>Trypanosomatida</taxon>
        <taxon>Trypanosomatidae</taxon>
        <taxon>Trypanosoma</taxon>
    </lineage>
</organism>
<name>A0A1X0NLU4_9TRYP</name>
<dbReference type="VEuPathDB" id="TriTrypDB:TM35_000331430"/>
<protein>
    <submittedName>
        <fullName evidence="3">Uncharacterized protein</fullName>
    </submittedName>
</protein>
<dbReference type="GeneID" id="39988679"/>
<dbReference type="Proteomes" id="UP000192257">
    <property type="component" value="Unassembled WGS sequence"/>
</dbReference>
<feature type="compositionally biased region" description="Basic and acidic residues" evidence="2">
    <location>
        <begin position="86"/>
        <end position="100"/>
    </location>
</feature>
<dbReference type="EMBL" id="NBCO01000033">
    <property type="protein sequence ID" value="ORC85686.1"/>
    <property type="molecule type" value="Genomic_DNA"/>
</dbReference>
<feature type="region of interest" description="Disordered" evidence="2">
    <location>
        <begin position="72"/>
        <end position="108"/>
    </location>
</feature>
<comment type="caution">
    <text evidence="3">The sequence shown here is derived from an EMBL/GenBank/DDBJ whole genome shotgun (WGS) entry which is preliminary data.</text>
</comment>
<gene>
    <name evidence="3" type="ORF">TM35_000331430</name>
</gene>
<evidence type="ECO:0000313" key="4">
    <source>
        <dbReference type="Proteomes" id="UP000192257"/>
    </source>
</evidence>
<keyword evidence="4" id="KW-1185">Reference proteome</keyword>
<evidence type="ECO:0000313" key="3">
    <source>
        <dbReference type="EMBL" id="ORC85686.1"/>
    </source>
</evidence>
<evidence type="ECO:0000256" key="1">
    <source>
        <dbReference type="SAM" id="Coils"/>
    </source>
</evidence>
<dbReference type="AlphaFoldDB" id="A0A1X0NLU4"/>
<reference evidence="3 4" key="1">
    <citation type="submission" date="2017-03" db="EMBL/GenBank/DDBJ databases">
        <title>An alternative strategy for trypanosome survival in the mammalian bloodstream revealed through genome and transcriptome analysis of the ubiquitous bovine parasite Trypanosoma (Megatrypanum) theileri.</title>
        <authorList>
            <person name="Kelly S."/>
            <person name="Ivens A."/>
            <person name="Mott A."/>
            <person name="O'Neill E."/>
            <person name="Emms D."/>
            <person name="Macleod O."/>
            <person name="Voorheis P."/>
            <person name="Matthews J."/>
            <person name="Matthews K."/>
            <person name="Carrington M."/>
        </authorList>
    </citation>
    <scope>NUCLEOTIDE SEQUENCE [LARGE SCALE GENOMIC DNA]</scope>
    <source>
        <strain evidence="3">Edinburgh</strain>
    </source>
</reference>
<feature type="compositionally biased region" description="Low complexity" evidence="2">
    <location>
        <begin position="27"/>
        <end position="38"/>
    </location>
</feature>
<feature type="coiled-coil region" evidence="1">
    <location>
        <begin position="230"/>
        <end position="257"/>
    </location>
</feature>
<sequence>MSSGCMGVDVTVEEGNVLTESDDGSSNNNNNNNKNNNNVEVGGDEMDLQSSEEHYLKDVELAFHVSTDKPLKRLPCPLEKNLQQEQQREEKAKEETKPESGLESEGSSEYYRQILFQRGEELLQAGTHFDRCVEEAEKQLDQLKQSLDPRMVSFRKEGDHQLGLQQPSLHFIRDRYSFCEAEVEPEPQQPEVIPAHSDLSSTSTNSIAAMVTVADVPLNRASPDFYKKLLMSRDDELQKAKKEFERYTAELAKHFKKPPVVLPDHLKNCFTGENVIVARDHKGRMDIPTHSLNESKDPSRHDDEVGGTLVSLHTQLENSVCRKTSWQIQGEQQEQMAVDNNDVEPPPRFTVVSLPNGDVRECDALAGRAYWDAAEPVDAPRVVPSQLLDERIVEAYHNYRYYSRRWQALLVDLANAIGGEDGAELLRRYEQREESLPLSPRCQRAFYESVVDYDELLLQQETIMEAVERDLEEFHARLLDSPVVNM</sequence>
<feature type="region of interest" description="Disordered" evidence="2">
    <location>
        <begin position="18"/>
        <end position="50"/>
    </location>
</feature>
<dbReference type="OrthoDB" id="251915at2759"/>
<dbReference type="RefSeq" id="XP_028879752.1">
    <property type="nucleotide sequence ID" value="XM_029028899.1"/>
</dbReference>
<proteinExistence type="predicted"/>